<dbReference type="RefSeq" id="WP_013701170.1">
    <property type="nucleotide sequence ID" value="NC_015385.1"/>
</dbReference>
<accession>F2NUP7</accession>
<dbReference type="Proteomes" id="UP000006852">
    <property type="component" value="Chromosome"/>
</dbReference>
<dbReference type="HOGENOM" id="CLU_3141918_0_0_12"/>
<dbReference type="KEGG" id="tsu:Tresu_0958"/>
<reference evidence="1 2" key="1">
    <citation type="journal article" date="2011" name="Stand. Genomic Sci.">
        <title>Complete genome sequence of Treponema succinifaciens type strain (6091).</title>
        <authorList>
            <person name="Han C."/>
            <person name="Gronow S."/>
            <person name="Teshima H."/>
            <person name="Lapidus A."/>
            <person name="Nolan M."/>
            <person name="Lucas S."/>
            <person name="Hammon N."/>
            <person name="Deshpande S."/>
            <person name="Cheng J.F."/>
            <person name="Zeytun A."/>
            <person name="Tapia R."/>
            <person name="Goodwin L."/>
            <person name="Pitluck S."/>
            <person name="Liolios K."/>
            <person name="Pagani I."/>
            <person name="Ivanova N."/>
            <person name="Mavromatis K."/>
            <person name="Mikhailova N."/>
            <person name="Huntemann M."/>
            <person name="Pati A."/>
            <person name="Chen A."/>
            <person name="Palaniappan K."/>
            <person name="Land M."/>
            <person name="Hauser L."/>
            <person name="Brambilla E.M."/>
            <person name="Rohde M."/>
            <person name="Goker M."/>
            <person name="Woyke T."/>
            <person name="Bristow J."/>
            <person name="Eisen J.A."/>
            <person name="Markowitz V."/>
            <person name="Hugenholtz P."/>
            <person name="Kyrpides N.C."/>
            <person name="Klenk H.P."/>
            <person name="Detter J.C."/>
        </authorList>
    </citation>
    <scope>NUCLEOTIDE SEQUENCE [LARGE SCALE GENOMIC DNA]</scope>
    <source>
        <strain evidence="2">ATCC 33096 / DSM 2489 / 6091</strain>
    </source>
</reference>
<gene>
    <name evidence="1" type="ordered locus">Tresu_0958</name>
</gene>
<name>F2NUP7_TRES6</name>
<reference evidence="2" key="2">
    <citation type="submission" date="2011-04" db="EMBL/GenBank/DDBJ databases">
        <title>The complete genome of chromosome of Treponema succinifaciens DSM 2489.</title>
        <authorList>
            <person name="Lucas S."/>
            <person name="Copeland A."/>
            <person name="Lapidus A."/>
            <person name="Bruce D."/>
            <person name="Goodwin L."/>
            <person name="Pitluck S."/>
            <person name="Peters L."/>
            <person name="Kyrpides N."/>
            <person name="Mavromatis K."/>
            <person name="Ivanova N."/>
            <person name="Ovchinnikova G."/>
            <person name="Teshima H."/>
            <person name="Detter J.C."/>
            <person name="Tapia R."/>
            <person name="Han C."/>
            <person name="Land M."/>
            <person name="Hauser L."/>
            <person name="Markowitz V."/>
            <person name="Cheng J.-F."/>
            <person name="Hugenholtz P."/>
            <person name="Woyke T."/>
            <person name="Wu D."/>
            <person name="Gronow S."/>
            <person name="Wellnitz S."/>
            <person name="Brambilla E."/>
            <person name="Klenk H.-P."/>
            <person name="Eisen J.A."/>
        </authorList>
    </citation>
    <scope>NUCLEOTIDE SEQUENCE [LARGE SCALE GENOMIC DNA]</scope>
    <source>
        <strain evidence="2">ATCC 33096 / DSM 2489 / 6091</strain>
    </source>
</reference>
<dbReference type="GeneID" id="302999958"/>
<sequence>MKQSRELETVKIACKLGTTLDYLATEAVSEAMDNYRDKYFELKEKIIKH</sequence>
<evidence type="ECO:0000313" key="2">
    <source>
        <dbReference type="Proteomes" id="UP000006852"/>
    </source>
</evidence>
<evidence type="ECO:0000313" key="1">
    <source>
        <dbReference type="EMBL" id="AEB13878.1"/>
    </source>
</evidence>
<keyword evidence="2" id="KW-1185">Reference proteome</keyword>
<dbReference type="EMBL" id="CP002631">
    <property type="protein sequence ID" value="AEB13878.1"/>
    <property type="molecule type" value="Genomic_DNA"/>
</dbReference>
<proteinExistence type="predicted"/>
<dbReference type="AlphaFoldDB" id="F2NUP7"/>
<protein>
    <submittedName>
        <fullName evidence="1">Uncharacterized protein</fullName>
    </submittedName>
</protein>
<organism evidence="1 2">
    <name type="scientific">Treponema succinifaciens (strain ATCC 33096 / DSM 2489 / 6091)</name>
    <dbReference type="NCBI Taxonomy" id="869209"/>
    <lineage>
        <taxon>Bacteria</taxon>
        <taxon>Pseudomonadati</taxon>
        <taxon>Spirochaetota</taxon>
        <taxon>Spirochaetia</taxon>
        <taxon>Spirochaetales</taxon>
        <taxon>Treponemataceae</taxon>
        <taxon>Treponema</taxon>
    </lineage>
</organism>